<evidence type="ECO:0000313" key="1">
    <source>
        <dbReference type="EMBL" id="GFY55656.1"/>
    </source>
</evidence>
<dbReference type="Proteomes" id="UP000886998">
    <property type="component" value="Unassembled WGS sequence"/>
</dbReference>
<dbReference type="AlphaFoldDB" id="A0A8X6XM34"/>
<sequence length="219" mass="26164">MERFGYITDPFCDREYFYIHNVLYVDIVSCIENVHIRRNTDEHVKIVYFKTLTNSEIVRFLHEKQTEEKRFGFCQLTRYNPTEKFKVYSSLKVLFENILETVQRIEANILELISWQSSDLFKTSFHQCLYPILEGASKKRKIDISEKEKNSVKHKTINKRLTRSESESDVESINDVDERNSLFGKNRKPGALNQHEKYDVVIRRFIYIRLAEEIHLLSE</sequence>
<comment type="caution">
    <text evidence="1">The sequence shown here is derived from an EMBL/GenBank/DDBJ whole genome shotgun (WGS) entry which is preliminary data.</text>
</comment>
<organism evidence="1 2">
    <name type="scientific">Trichonephila inaurata madagascariensis</name>
    <dbReference type="NCBI Taxonomy" id="2747483"/>
    <lineage>
        <taxon>Eukaryota</taxon>
        <taxon>Metazoa</taxon>
        <taxon>Ecdysozoa</taxon>
        <taxon>Arthropoda</taxon>
        <taxon>Chelicerata</taxon>
        <taxon>Arachnida</taxon>
        <taxon>Araneae</taxon>
        <taxon>Araneomorphae</taxon>
        <taxon>Entelegynae</taxon>
        <taxon>Araneoidea</taxon>
        <taxon>Nephilidae</taxon>
        <taxon>Trichonephila</taxon>
        <taxon>Trichonephila inaurata</taxon>
    </lineage>
</organism>
<accession>A0A8X6XM34</accession>
<evidence type="ECO:0000313" key="2">
    <source>
        <dbReference type="Proteomes" id="UP000886998"/>
    </source>
</evidence>
<dbReference type="EMBL" id="BMAV01010510">
    <property type="protein sequence ID" value="GFY55656.1"/>
    <property type="molecule type" value="Genomic_DNA"/>
</dbReference>
<protein>
    <submittedName>
        <fullName evidence="1">Uncharacterized protein</fullName>
    </submittedName>
</protein>
<keyword evidence="2" id="KW-1185">Reference proteome</keyword>
<proteinExistence type="predicted"/>
<dbReference type="OrthoDB" id="6448826at2759"/>
<reference evidence="1" key="1">
    <citation type="submission" date="2020-08" db="EMBL/GenBank/DDBJ databases">
        <title>Multicomponent nature underlies the extraordinary mechanical properties of spider dragline silk.</title>
        <authorList>
            <person name="Kono N."/>
            <person name="Nakamura H."/>
            <person name="Mori M."/>
            <person name="Yoshida Y."/>
            <person name="Ohtoshi R."/>
            <person name="Malay A.D."/>
            <person name="Moran D.A.P."/>
            <person name="Tomita M."/>
            <person name="Numata K."/>
            <person name="Arakawa K."/>
        </authorList>
    </citation>
    <scope>NUCLEOTIDE SEQUENCE</scope>
</reference>
<gene>
    <name evidence="1" type="primary">AVEN_173277_1</name>
    <name evidence="1" type="ORF">TNIN_424391</name>
</gene>
<name>A0A8X6XM34_9ARAC</name>